<dbReference type="OrthoDB" id="539713at2759"/>
<gene>
    <name evidence="2" type="ORF">HYH02_012389</name>
</gene>
<feature type="region of interest" description="Disordered" evidence="1">
    <location>
        <begin position="186"/>
        <end position="206"/>
    </location>
</feature>
<comment type="caution">
    <text evidence="2">The sequence shown here is derived from an EMBL/GenBank/DDBJ whole genome shotgun (WGS) entry which is preliminary data.</text>
</comment>
<feature type="compositionally biased region" description="Low complexity" evidence="1">
    <location>
        <begin position="126"/>
        <end position="137"/>
    </location>
</feature>
<sequence length="346" mass="35682">MGNKQSAEAEGVTCASCQGALPPNNYAFEHILGQLFVFYEDHPPQERFAFDFRDSTTSIQGALGELVTVSKTVQYFRGDAEPYAYYCPACFVLEASPRQRQLANRLCSPGGTPVMGLWSEGLAGAPPGAAAQQAAAGHASPHNHAAGNGNHTGERAAGGGSDSRSGSGSGIRADYAAAIAASRSGGAVTASGGGRAGGGLDEEEEDAADVLTAPEFEAGFYYHTGERVMWGGHEYVCRRSHEGRAGGPLQPVMLPARSVKEQELGAQQVQPGPVVFSPEVCWVRVQGPKPAAAGSQAAAVSGGGGHRLLGQGQGQGQGQGHHAPHTPRLPQSVAAIDDVPVADDNM</sequence>
<reference evidence="2" key="1">
    <citation type="journal article" date="2020" name="bioRxiv">
        <title>Comparative genomics of Chlamydomonas.</title>
        <authorList>
            <person name="Craig R.J."/>
            <person name="Hasan A.R."/>
            <person name="Ness R.W."/>
            <person name="Keightley P.D."/>
        </authorList>
    </citation>
    <scope>NUCLEOTIDE SEQUENCE</scope>
    <source>
        <strain evidence="2">CCAP 11/173</strain>
    </source>
</reference>
<evidence type="ECO:0000256" key="1">
    <source>
        <dbReference type="SAM" id="MobiDB-lite"/>
    </source>
</evidence>
<dbReference type="EMBL" id="JAEHOD010000058">
    <property type="protein sequence ID" value="KAG2434374.1"/>
    <property type="molecule type" value="Genomic_DNA"/>
</dbReference>
<accession>A0A835T5T1</accession>
<name>A0A835T5T1_9CHLO</name>
<protein>
    <submittedName>
        <fullName evidence="2">Uncharacterized protein</fullName>
    </submittedName>
</protein>
<evidence type="ECO:0000313" key="2">
    <source>
        <dbReference type="EMBL" id="KAG2434374.1"/>
    </source>
</evidence>
<feature type="compositionally biased region" description="Gly residues" evidence="1">
    <location>
        <begin position="301"/>
        <end position="319"/>
    </location>
</feature>
<organism evidence="2 3">
    <name type="scientific">Chlamydomonas schloesseri</name>
    <dbReference type="NCBI Taxonomy" id="2026947"/>
    <lineage>
        <taxon>Eukaryota</taxon>
        <taxon>Viridiplantae</taxon>
        <taxon>Chlorophyta</taxon>
        <taxon>core chlorophytes</taxon>
        <taxon>Chlorophyceae</taxon>
        <taxon>CS clade</taxon>
        <taxon>Chlamydomonadales</taxon>
        <taxon>Chlamydomonadaceae</taxon>
        <taxon>Chlamydomonas</taxon>
    </lineage>
</organism>
<feature type="region of interest" description="Disordered" evidence="1">
    <location>
        <begin position="126"/>
        <end position="168"/>
    </location>
</feature>
<evidence type="ECO:0000313" key="3">
    <source>
        <dbReference type="Proteomes" id="UP000613740"/>
    </source>
</evidence>
<dbReference type="AlphaFoldDB" id="A0A835T5T1"/>
<proteinExistence type="predicted"/>
<feature type="region of interest" description="Disordered" evidence="1">
    <location>
        <begin position="294"/>
        <end position="332"/>
    </location>
</feature>
<keyword evidence="3" id="KW-1185">Reference proteome</keyword>
<dbReference type="Proteomes" id="UP000613740">
    <property type="component" value="Unassembled WGS sequence"/>
</dbReference>